<feature type="domain" description="ABC transporter" evidence="4">
    <location>
        <begin position="74"/>
        <end position="306"/>
    </location>
</feature>
<evidence type="ECO:0000313" key="5">
    <source>
        <dbReference type="EMBL" id="RKT70711.1"/>
    </source>
</evidence>
<comment type="caution">
    <text evidence="5">The sequence shown here is derived from an EMBL/GenBank/DDBJ whole genome shotgun (WGS) entry which is preliminary data.</text>
</comment>
<dbReference type="InterPro" id="IPR003439">
    <property type="entry name" value="ABC_transporter-like_ATP-bd"/>
</dbReference>
<name>A0A495X8D8_9PSEU</name>
<dbReference type="PROSITE" id="PS50893">
    <property type="entry name" value="ABC_TRANSPORTER_2"/>
    <property type="match status" value="1"/>
</dbReference>
<dbReference type="AlphaFoldDB" id="A0A495X8D8"/>
<dbReference type="Gene3D" id="3.40.50.300">
    <property type="entry name" value="P-loop containing nucleotide triphosphate hydrolases"/>
    <property type="match status" value="1"/>
</dbReference>
<evidence type="ECO:0000256" key="3">
    <source>
        <dbReference type="SAM" id="MobiDB-lite"/>
    </source>
</evidence>
<dbReference type="InterPro" id="IPR003593">
    <property type="entry name" value="AAA+_ATPase"/>
</dbReference>
<dbReference type="InterPro" id="IPR017871">
    <property type="entry name" value="ABC_transporter-like_CS"/>
</dbReference>
<evidence type="ECO:0000313" key="6">
    <source>
        <dbReference type="Proteomes" id="UP000272729"/>
    </source>
</evidence>
<dbReference type="EMBL" id="RBXR01000001">
    <property type="protein sequence ID" value="RKT70711.1"/>
    <property type="molecule type" value="Genomic_DNA"/>
</dbReference>
<feature type="region of interest" description="Disordered" evidence="3">
    <location>
        <begin position="1"/>
        <end position="25"/>
    </location>
</feature>
<keyword evidence="1" id="KW-0547">Nucleotide-binding</keyword>
<dbReference type="PROSITE" id="PS00211">
    <property type="entry name" value="ABC_TRANSPORTER_1"/>
    <property type="match status" value="1"/>
</dbReference>
<dbReference type="SMART" id="SM00382">
    <property type="entry name" value="AAA"/>
    <property type="match status" value="1"/>
</dbReference>
<dbReference type="GO" id="GO:0005524">
    <property type="term" value="F:ATP binding"/>
    <property type="evidence" value="ECO:0007669"/>
    <property type="project" value="UniProtKB-KW"/>
</dbReference>
<evidence type="ECO:0000259" key="4">
    <source>
        <dbReference type="PROSITE" id="PS50893"/>
    </source>
</evidence>
<dbReference type="Proteomes" id="UP000272729">
    <property type="component" value="Unassembled WGS sequence"/>
</dbReference>
<proteinExistence type="predicted"/>
<organism evidence="5 6">
    <name type="scientific">Saccharothrix variisporea</name>
    <dbReference type="NCBI Taxonomy" id="543527"/>
    <lineage>
        <taxon>Bacteria</taxon>
        <taxon>Bacillati</taxon>
        <taxon>Actinomycetota</taxon>
        <taxon>Actinomycetes</taxon>
        <taxon>Pseudonocardiales</taxon>
        <taxon>Pseudonocardiaceae</taxon>
        <taxon>Saccharothrix</taxon>
    </lineage>
</organism>
<dbReference type="GO" id="GO:0016887">
    <property type="term" value="F:ATP hydrolysis activity"/>
    <property type="evidence" value="ECO:0007669"/>
    <property type="project" value="InterPro"/>
</dbReference>
<dbReference type="PANTHER" id="PTHR43582">
    <property type="entry name" value="LINEARMYCIN RESISTANCE ATP-BINDING PROTEIN LNRL"/>
    <property type="match status" value="1"/>
</dbReference>
<dbReference type="Pfam" id="PF00005">
    <property type="entry name" value="ABC_tran"/>
    <property type="match status" value="1"/>
</dbReference>
<accession>A0A495X8D8</accession>
<feature type="compositionally biased region" description="Basic residues" evidence="3">
    <location>
        <begin position="1"/>
        <end position="17"/>
    </location>
</feature>
<evidence type="ECO:0000256" key="1">
    <source>
        <dbReference type="ARBA" id="ARBA00022741"/>
    </source>
</evidence>
<keyword evidence="2 5" id="KW-0067">ATP-binding</keyword>
<reference evidence="5 6" key="1">
    <citation type="submission" date="2018-10" db="EMBL/GenBank/DDBJ databases">
        <title>Sequencing the genomes of 1000 actinobacteria strains.</title>
        <authorList>
            <person name="Klenk H.-P."/>
        </authorList>
    </citation>
    <scope>NUCLEOTIDE SEQUENCE [LARGE SCALE GENOMIC DNA]</scope>
    <source>
        <strain evidence="5 6">DSM 43911</strain>
    </source>
</reference>
<keyword evidence="6" id="KW-1185">Reference proteome</keyword>
<dbReference type="PANTHER" id="PTHR43582:SF5">
    <property type="entry name" value="ABC TRANSPORTER"/>
    <property type="match status" value="1"/>
</dbReference>
<dbReference type="InterPro" id="IPR027417">
    <property type="entry name" value="P-loop_NTPase"/>
</dbReference>
<sequence length="388" mass="42230">MARFRNRKSWLQKRTKRGWAAPRPYGGKKPRPFLWACSTAKAIRPSGVSLRLEKSARLGWWPDWAYAGGVDVAVSVSDLVKVYKAGRSPAVAGLSFTVRRGEVFGLLGPNGAGKTTTVGVLTTRVRPTSGTALVEGVDVVRDPQRARQLLAVVPQRNNLDRALNVRQNLLFHAAYHGMGRAERHRLADEVLERMGLQDHAKALVDTLSGGQAQRLMIARALMHRPRVLFLDEPSTGLDPQARLFVHDRVAALHADGVTVVLTTHDMDEAHKLCDRVGIVDHGKLLTLDTPDALTATLPGSTTLSVTVSLNGAGPEPVQQALLGLHGVERVEHVADAGLFRLFTDVSPAAALPEVLRTLERLDCAVTDLAFGTPSLEDVFIHLTGRELR</sequence>
<protein>
    <submittedName>
        <fullName evidence="5">ABC-2 type transport system ATP-binding protein</fullName>
    </submittedName>
</protein>
<dbReference type="SUPFAM" id="SSF52540">
    <property type="entry name" value="P-loop containing nucleoside triphosphate hydrolases"/>
    <property type="match status" value="1"/>
</dbReference>
<gene>
    <name evidence="5" type="ORF">DFJ66_3981</name>
</gene>
<evidence type="ECO:0000256" key="2">
    <source>
        <dbReference type="ARBA" id="ARBA00022840"/>
    </source>
</evidence>